<feature type="transmembrane region" description="Helical" evidence="6">
    <location>
        <begin position="372"/>
        <end position="390"/>
    </location>
</feature>
<evidence type="ECO:0000256" key="6">
    <source>
        <dbReference type="SAM" id="Phobius"/>
    </source>
</evidence>
<keyword evidence="2" id="KW-1003">Cell membrane</keyword>
<dbReference type="AlphaFoldDB" id="A0A1T5M600"/>
<name>A0A1T5M600_9FIRM</name>
<protein>
    <submittedName>
        <fullName evidence="7">H+/gluconate symporter and related permeases</fullName>
    </submittedName>
</protein>
<evidence type="ECO:0000313" key="7">
    <source>
        <dbReference type="EMBL" id="SKC83646.1"/>
    </source>
</evidence>
<feature type="transmembrane region" description="Helical" evidence="6">
    <location>
        <begin position="411"/>
        <end position="431"/>
    </location>
</feature>
<feature type="transmembrane region" description="Helical" evidence="6">
    <location>
        <begin position="292"/>
        <end position="310"/>
    </location>
</feature>
<accession>A0A1T5M600</accession>
<feature type="transmembrane region" description="Helical" evidence="6">
    <location>
        <begin position="29"/>
        <end position="53"/>
    </location>
</feature>
<keyword evidence="8" id="KW-1185">Reference proteome</keyword>
<dbReference type="RefSeq" id="WP_079494016.1">
    <property type="nucleotide sequence ID" value="NZ_FUZT01000010.1"/>
</dbReference>
<evidence type="ECO:0000256" key="5">
    <source>
        <dbReference type="ARBA" id="ARBA00023136"/>
    </source>
</evidence>
<dbReference type="STRING" id="36842.SAMN02194393_03961"/>
<feature type="transmembrane region" description="Helical" evidence="6">
    <location>
        <begin position="6"/>
        <end position="22"/>
    </location>
</feature>
<proteinExistence type="predicted"/>
<dbReference type="GO" id="GO:0005886">
    <property type="term" value="C:plasma membrane"/>
    <property type="evidence" value="ECO:0007669"/>
    <property type="project" value="UniProtKB-SubCell"/>
</dbReference>
<evidence type="ECO:0000256" key="3">
    <source>
        <dbReference type="ARBA" id="ARBA00022692"/>
    </source>
</evidence>
<keyword evidence="5 6" id="KW-0472">Membrane</keyword>
<organism evidence="7 8">
    <name type="scientific">Maledivibacter halophilus</name>
    <dbReference type="NCBI Taxonomy" id="36842"/>
    <lineage>
        <taxon>Bacteria</taxon>
        <taxon>Bacillati</taxon>
        <taxon>Bacillota</taxon>
        <taxon>Clostridia</taxon>
        <taxon>Peptostreptococcales</taxon>
        <taxon>Caminicellaceae</taxon>
        <taxon>Maledivibacter</taxon>
    </lineage>
</organism>
<feature type="transmembrane region" description="Helical" evidence="6">
    <location>
        <begin position="127"/>
        <end position="150"/>
    </location>
</feature>
<feature type="transmembrane region" description="Helical" evidence="6">
    <location>
        <begin position="59"/>
        <end position="78"/>
    </location>
</feature>
<reference evidence="7 8" key="1">
    <citation type="submission" date="2017-02" db="EMBL/GenBank/DDBJ databases">
        <authorList>
            <person name="Peterson S.W."/>
        </authorList>
    </citation>
    <scope>NUCLEOTIDE SEQUENCE [LARGE SCALE GENOMIC DNA]</scope>
    <source>
        <strain evidence="7 8">M1</strain>
    </source>
</reference>
<gene>
    <name evidence="7" type="ORF">SAMN02194393_03961</name>
</gene>
<dbReference type="Pfam" id="PF03606">
    <property type="entry name" value="DcuC"/>
    <property type="match status" value="1"/>
</dbReference>
<sequence>MIFDLPAIIGFLPLLVYIILSFRGKDMLMVVFLCVIIGAILTGQTPVTFGVALQKALGSFLGLIGFIILMGAGLGEVLSETKVAQNIVNIVVTKTGVKTRKQAMIATMAASVILVGLLGSMAGSNAILAPIIIPIVASFGISPNTLGVLLHGAGATGLFLGPFVPPVVTTMALTGISYGTYMLHVGLPVSILIWISTFIIALRTQKRYENVVTYSKEDMVDTTEFVLTPRIKKATTGFALAMIALIVYGIIAKAGAAYALVVMTAVAFVTGWSAGLSATETLKVLLRGSARMYWLFFLFVLYDPFLRFVTESGAFDALAGYLKPLIDAGGEAGFMIISTLVGVFGVSGAAVAQEKVLYDLFLPIVNDLDIPMHLWALVLLVGSQITFFAYPTGDMVGQMGLARSKDLKSMIKNGLLITALTVLLVVIRAVTYKF</sequence>
<feature type="transmembrane region" description="Helical" evidence="6">
    <location>
        <begin position="182"/>
        <end position="202"/>
    </location>
</feature>
<feature type="transmembrane region" description="Helical" evidence="6">
    <location>
        <begin position="157"/>
        <end position="176"/>
    </location>
</feature>
<comment type="subcellular location">
    <subcellularLocation>
        <location evidence="1">Cell membrane</location>
        <topology evidence="1">Multi-pass membrane protein</topology>
    </subcellularLocation>
</comment>
<evidence type="ECO:0000313" key="8">
    <source>
        <dbReference type="Proteomes" id="UP000190285"/>
    </source>
</evidence>
<keyword evidence="4 6" id="KW-1133">Transmembrane helix</keyword>
<dbReference type="OrthoDB" id="1837at2"/>
<feature type="transmembrane region" description="Helical" evidence="6">
    <location>
        <begin position="331"/>
        <end position="352"/>
    </location>
</feature>
<dbReference type="Proteomes" id="UP000190285">
    <property type="component" value="Unassembled WGS sequence"/>
</dbReference>
<evidence type="ECO:0000256" key="4">
    <source>
        <dbReference type="ARBA" id="ARBA00022989"/>
    </source>
</evidence>
<dbReference type="EMBL" id="FUZT01000010">
    <property type="protein sequence ID" value="SKC83646.1"/>
    <property type="molecule type" value="Genomic_DNA"/>
</dbReference>
<feature type="transmembrane region" description="Helical" evidence="6">
    <location>
        <begin position="239"/>
        <end position="272"/>
    </location>
</feature>
<evidence type="ECO:0000256" key="1">
    <source>
        <dbReference type="ARBA" id="ARBA00004651"/>
    </source>
</evidence>
<dbReference type="InterPro" id="IPR018385">
    <property type="entry name" value="C4_dicarb_anaerob_car-like"/>
</dbReference>
<evidence type="ECO:0000256" key="2">
    <source>
        <dbReference type="ARBA" id="ARBA00022475"/>
    </source>
</evidence>
<feature type="transmembrane region" description="Helical" evidence="6">
    <location>
        <begin position="103"/>
        <end position="121"/>
    </location>
</feature>
<keyword evidence="3 6" id="KW-0812">Transmembrane</keyword>